<dbReference type="Gene3D" id="2.60.40.1120">
    <property type="entry name" value="Carboxypeptidase-like, regulatory domain"/>
    <property type="match status" value="1"/>
</dbReference>
<comment type="subcellular location">
    <subcellularLocation>
        <location evidence="1 7">Cell outer membrane</location>
        <topology evidence="1 7">Multi-pass membrane protein</topology>
    </subcellularLocation>
</comment>
<dbReference type="Gene3D" id="2.170.130.10">
    <property type="entry name" value="TonB-dependent receptor, plug domain"/>
    <property type="match status" value="1"/>
</dbReference>
<dbReference type="InterPro" id="IPR036942">
    <property type="entry name" value="Beta-barrel_TonB_sf"/>
</dbReference>
<evidence type="ECO:0000256" key="4">
    <source>
        <dbReference type="ARBA" id="ARBA00022692"/>
    </source>
</evidence>
<dbReference type="SUPFAM" id="SSF49464">
    <property type="entry name" value="Carboxypeptidase regulatory domain-like"/>
    <property type="match status" value="1"/>
</dbReference>
<feature type="domain" description="Secretin/TonB short N-terminal" evidence="8">
    <location>
        <begin position="68"/>
        <end position="119"/>
    </location>
</feature>
<dbReference type="InterPro" id="IPR039426">
    <property type="entry name" value="TonB-dep_rcpt-like"/>
</dbReference>
<dbReference type="RefSeq" id="WP_138729311.1">
    <property type="nucleotide sequence ID" value="NZ_SRMP02000051.1"/>
</dbReference>
<evidence type="ECO:0000313" key="11">
    <source>
        <dbReference type="Proteomes" id="UP001517367"/>
    </source>
</evidence>
<dbReference type="Gene3D" id="2.40.170.20">
    <property type="entry name" value="TonB-dependent receptor, beta-barrel domain"/>
    <property type="match status" value="1"/>
</dbReference>
<evidence type="ECO:0000256" key="7">
    <source>
        <dbReference type="PROSITE-ProRule" id="PRU01360"/>
    </source>
</evidence>
<proteinExistence type="inferred from homology"/>
<keyword evidence="10" id="KW-0675">Receptor</keyword>
<dbReference type="NCBIfam" id="TIGR04057">
    <property type="entry name" value="SusC_RagA_signa"/>
    <property type="match status" value="1"/>
</dbReference>
<dbReference type="InterPro" id="IPR008969">
    <property type="entry name" value="CarboxyPept-like_regulatory"/>
</dbReference>
<evidence type="ECO:0000313" key="10">
    <source>
        <dbReference type="EMBL" id="MFN0293646.1"/>
    </source>
</evidence>
<protein>
    <submittedName>
        <fullName evidence="10">TonB-dependent receptor</fullName>
    </submittedName>
</protein>
<dbReference type="InterPro" id="IPR012910">
    <property type="entry name" value="Plug_dom"/>
</dbReference>
<dbReference type="NCBIfam" id="TIGR04056">
    <property type="entry name" value="OMP_RagA_SusC"/>
    <property type="match status" value="1"/>
</dbReference>
<keyword evidence="5 7" id="KW-0472">Membrane</keyword>
<evidence type="ECO:0000256" key="1">
    <source>
        <dbReference type="ARBA" id="ARBA00004571"/>
    </source>
</evidence>
<dbReference type="Proteomes" id="UP001517367">
    <property type="component" value="Unassembled WGS sequence"/>
</dbReference>
<sequence>MYNETNVLTKARKACYLNHLLKIKLCVVVFLGLFMQVSANGFAQKINLTVQNAKLKDVFGMLRAQTGYDFLYNTSELNAASKVSVNLKDVTLNRAMDACLENQPLIYSLQGTTVLIKAKKANSPVQQDFTVSGIIYENVQPLGGVGIRVKGTNITAVSGSDGKYTINAKNANATLVFSFIGYATQEIKINSRAAINITMKQEDKALNEVVVVGYGAVEKKDLTGSVAQVEMKSLLKAPVASFDQALAGRIAGVQVSSNEGQPGEGMNIVIRGGNSLTQSNSPLYVIDGFPIEDPLTDALNPDDIESITILKDASATAIYGSRGANGVVIIETKKGKTGKTEVAYDASLGVQEVTKRMEMMNPYEFVKYQLELQPDAAEELYLTMPNKTLEDYRSVNGIDWQDKLFKQAVMNRHNLSIRGGNPQTKYAISLSYIDQGGVIINSGYKRYQGRISLNHDVTTKLSVGANINYAKDLSFGQLASTQQNGSGFGYSNYLLYHTWGYRPIAGGSDEFPLEDELNDPEIEDMRVNPIISVKNEVRNRNNLSLLGNIFANYTIIKGLDFRTSFGIVQTVTRAEGFYNSQTARGFDHPNNTRGPNGEIDYRDRMDWVNENVLSYKKSFAKKHNLNLTAGVTFQRRKDVNNGFTVHQVPNEELELSGLDEGTPVGTSSRYTGNTLASFLARANYGYASKYLFTLTMRADGSSKFSPENHWGYFPSGAFAWNFSRENFLKNSKIISDGKLRVSYGATGNNAVGDFSRLSSITLPYASYYSFNNGTPRPSAIPSSLGNSDLRWETTKQTDIGLDLSFLKNRIHFVADAYRKVTKDLLLNANVPNSSGYTRIFKNVGSISNEGLEFTLKATPIRNRNFVWESDFNISFNRNKVLALAEGEETIYSRMNWAGGYYNDQFMYMTGIGMPAASFYGYDWLGVYQISDFDLQPNGTYVLKSGIPNNGSAVQPGHIKYRDVNGDGQLTEADQTIIGRALPKHIGGFNNNFSYKGFSLNVFFQWSYGNDLFNANRLMFEGNALRRGGLNQYASFVDRWSVDNQGSQNNITGGEGPRGMYSDRVIEDGSYLRLKTVSLSYALPKSLLAKVKIDGVEVYASGQNLLTWTNYTGMDPEVSVRNTALTPGFDYSAYPRGRTLLFGVKVRL</sequence>
<keyword evidence="3 7" id="KW-1134">Transmembrane beta strand</keyword>
<keyword evidence="4 7" id="KW-0812">Transmembrane</keyword>
<dbReference type="InterPro" id="IPR037066">
    <property type="entry name" value="Plug_dom_sf"/>
</dbReference>
<keyword evidence="2 7" id="KW-0813">Transport</keyword>
<accession>A0ABW9JP07</accession>
<evidence type="ECO:0000259" key="8">
    <source>
        <dbReference type="Pfam" id="PF07660"/>
    </source>
</evidence>
<dbReference type="InterPro" id="IPR011662">
    <property type="entry name" value="Secretin/TonB_short_N"/>
</dbReference>
<dbReference type="InterPro" id="IPR023997">
    <property type="entry name" value="TonB-dep_OMP_SusC/RagA_CS"/>
</dbReference>
<evidence type="ECO:0000256" key="3">
    <source>
        <dbReference type="ARBA" id="ARBA00022452"/>
    </source>
</evidence>
<comment type="similarity">
    <text evidence="7">Belongs to the TonB-dependent receptor family.</text>
</comment>
<organism evidence="10 11">
    <name type="scientific">Pedobacter helvus</name>
    <dbReference type="NCBI Taxonomy" id="2563444"/>
    <lineage>
        <taxon>Bacteria</taxon>
        <taxon>Pseudomonadati</taxon>
        <taxon>Bacteroidota</taxon>
        <taxon>Sphingobacteriia</taxon>
        <taxon>Sphingobacteriales</taxon>
        <taxon>Sphingobacteriaceae</taxon>
        <taxon>Pedobacter</taxon>
    </lineage>
</organism>
<feature type="domain" description="TonB-dependent receptor plug" evidence="9">
    <location>
        <begin position="219"/>
        <end position="327"/>
    </location>
</feature>
<evidence type="ECO:0000256" key="2">
    <source>
        <dbReference type="ARBA" id="ARBA00022448"/>
    </source>
</evidence>
<dbReference type="InterPro" id="IPR023996">
    <property type="entry name" value="TonB-dep_OMP_SusC/RagA"/>
</dbReference>
<name>A0ABW9JP07_9SPHI</name>
<dbReference type="PROSITE" id="PS52016">
    <property type="entry name" value="TONB_DEPENDENT_REC_3"/>
    <property type="match status" value="1"/>
</dbReference>
<dbReference type="Pfam" id="PF07660">
    <property type="entry name" value="STN"/>
    <property type="match status" value="1"/>
</dbReference>
<evidence type="ECO:0000256" key="5">
    <source>
        <dbReference type="ARBA" id="ARBA00023136"/>
    </source>
</evidence>
<gene>
    <name evidence="10" type="ORF">E5L68_019875</name>
</gene>
<dbReference type="SUPFAM" id="SSF56935">
    <property type="entry name" value="Porins"/>
    <property type="match status" value="1"/>
</dbReference>
<evidence type="ECO:0000256" key="6">
    <source>
        <dbReference type="ARBA" id="ARBA00023237"/>
    </source>
</evidence>
<reference evidence="10 11" key="1">
    <citation type="submission" date="2024-12" db="EMBL/GenBank/DDBJ databases">
        <authorList>
            <person name="Hu S."/>
        </authorList>
    </citation>
    <scope>NUCLEOTIDE SEQUENCE [LARGE SCALE GENOMIC DNA]</scope>
    <source>
        <strain evidence="10 11">P-25</strain>
    </source>
</reference>
<keyword evidence="6 7" id="KW-0998">Cell outer membrane</keyword>
<evidence type="ECO:0000259" key="9">
    <source>
        <dbReference type="Pfam" id="PF07715"/>
    </source>
</evidence>
<dbReference type="Pfam" id="PF13715">
    <property type="entry name" value="CarbopepD_reg_2"/>
    <property type="match status" value="1"/>
</dbReference>
<dbReference type="Pfam" id="PF07715">
    <property type="entry name" value="Plug"/>
    <property type="match status" value="1"/>
</dbReference>
<keyword evidence="11" id="KW-1185">Reference proteome</keyword>
<dbReference type="EMBL" id="SRMP02000051">
    <property type="protein sequence ID" value="MFN0293646.1"/>
    <property type="molecule type" value="Genomic_DNA"/>
</dbReference>
<comment type="caution">
    <text evidence="10">The sequence shown here is derived from an EMBL/GenBank/DDBJ whole genome shotgun (WGS) entry which is preliminary data.</text>
</comment>